<evidence type="ECO:0000313" key="2">
    <source>
        <dbReference type="Proteomes" id="UP000584867"/>
    </source>
</evidence>
<dbReference type="AlphaFoldDB" id="A0A7W7ZRJ5"/>
<reference evidence="1 2" key="1">
    <citation type="submission" date="2020-08" db="EMBL/GenBank/DDBJ databases">
        <title>Genomic Encyclopedia of Type Strains, Phase IV (KMG-V): Genome sequencing to study the core and pangenomes of soil and plant-associated prokaryotes.</title>
        <authorList>
            <person name="Whitman W."/>
        </authorList>
    </citation>
    <scope>NUCLEOTIDE SEQUENCE [LARGE SCALE GENOMIC DNA]</scope>
    <source>
        <strain evidence="1 2">X5P3</strain>
    </source>
</reference>
<protein>
    <submittedName>
        <fullName evidence="1">Metal-sulfur cluster biosynthetic enzyme</fullName>
    </submittedName>
</protein>
<name>A0A7W7ZRJ5_9BACT</name>
<accession>A0A7W7ZRJ5</accession>
<dbReference type="Gene3D" id="3.30.300.130">
    <property type="entry name" value="Fe-S cluster assembly (FSCA)"/>
    <property type="match status" value="1"/>
</dbReference>
<dbReference type="InterPro" id="IPR034904">
    <property type="entry name" value="FSCA_dom_sf"/>
</dbReference>
<proteinExistence type="predicted"/>
<dbReference type="RefSeq" id="WP_184257039.1">
    <property type="nucleotide sequence ID" value="NZ_JACHIO010000013.1"/>
</dbReference>
<dbReference type="SUPFAM" id="SSF117916">
    <property type="entry name" value="Fe-S cluster assembly (FSCA) domain-like"/>
    <property type="match status" value="1"/>
</dbReference>
<dbReference type="EMBL" id="JACHIO010000013">
    <property type="protein sequence ID" value="MBB5064821.1"/>
    <property type="molecule type" value="Genomic_DNA"/>
</dbReference>
<sequence>MTQNDLVAALRDCYDPLLRRNIVELNLVRSATLTRDVDAPGATIPGVPPRYIAHVVLTAPGSDETANAQLIAQIENRLAGLPEISHSTVRLLAPAFPILNTRRN</sequence>
<evidence type="ECO:0000313" key="1">
    <source>
        <dbReference type="EMBL" id="MBB5064821.1"/>
    </source>
</evidence>
<organism evidence="1 2">
    <name type="scientific">Granulicella mallensis</name>
    <dbReference type="NCBI Taxonomy" id="940614"/>
    <lineage>
        <taxon>Bacteria</taxon>
        <taxon>Pseudomonadati</taxon>
        <taxon>Acidobacteriota</taxon>
        <taxon>Terriglobia</taxon>
        <taxon>Terriglobales</taxon>
        <taxon>Acidobacteriaceae</taxon>
        <taxon>Granulicella</taxon>
    </lineage>
</organism>
<gene>
    <name evidence="1" type="ORF">HDF15_003183</name>
</gene>
<comment type="caution">
    <text evidence="1">The sequence shown here is derived from an EMBL/GenBank/DDBJ whole genome shotgun (WGS) entry which is preliminary data.</text>
</comment>
<dbReference type="Proteomes" id="UP000584867">
    <property type="component" value="Unassembled WGS sequence"/>
</dbReference>